<dbReference type="Pfam" id="PF24175">
    <property type="entry name" value="SU10_adaptor"/>
    <property type="match status" value="1"/>
</dbReference>
<dbReference type="EMBL" id="BART01005149">
    <property type="protein sequence ID" value="GAG61713.1"/>
    <property type="molecule type" value="Genomic_DNA"/>
</dbReference>
<dbReference type="InterPro" id="IPR056209">
    <property type="entry name" value="SU10_adaptor"/>
</dbReference>
<sequence>YDDVTKYYDGVADGSPVHYVIDGDNIDIYPLPDEVLTMTFLHYIYLVDLAAATDTNEITNNCPDLLINGALSDLFGMYTMVDKVKYHEALYNKYLADLNARDISRRLPKDMNLSPRRDVYGNSLSRSYPKVLEDYN</sequence>
<gene>
    <name evidence="1" type="ORF">S01H4_12230</name>
</gene>
<reference evidence="1" key="1">
    <citation type="journal article" date="2014" name="Front. Microbiol.">
        <title>High frequency of phylogenetically diverse reductive dehalogenase-homologous genes in deep subseafloor sedimentary metagenomes.</title>
        <authorList>
            <person name="Kawai M."/>
            <person name="Futagami T."/>
            <person name="Toyoda A."/>
            <person name="Takaki Y."/>
            <person name="Nishi S."/>
            <person name="Hori S."/>
            <person name="Arai W."/>
            <person name="Tsubouchi T."/>
            <person name="Morono Y."/>
            <person name="Uchiyama I."/>
            <person name="Ito T."/>
            <person name="Fujiyama A."/>
            <person name="Inagaki F."/>
            <person name="Takami H."/>
        </authorList>
    </citation>
    <scope>NUCLEOTIDE SEQUENCE</scope>
    <source>
        <strain evidence="1">Expedition CK06-06</strain>
    </source>
</reference>
<organism evidence="1">
    <name type="scientific">marine sediment metagenome</name>
    <dbReference type="NCBI Taxonomy" id="412755"/>
    <lineage>
        <taxon>unclassified sequences</taxon>
        <taxon>metagenomes</taxon>
        <taxon>ecological metagenomes</taxon>
    </lineage>
</organism>
<proteinExistence type="predicted"/>
<name>X0ZMV5_9ZZZZ</name>
<comment type="caution">
    <text evidence="1">The sequence shown here is derived from an EMBL/GenBank/DDBJ whole genome shotgun (WGS) entry which is preliminary data.</text>
</comment>
<dbReference type="AlphaFoldDB" id="X0ZMV5"/>
<protein>
    <submittedName>
        <fullName evidence="1">Uncharacterized protein</fullName>
    </submittedName>
</protein>
<accession>X0ZMV5</accession>
<evidence type="ECO:0000313" key="1">
    <source>
        <dbReference type="EMBL" id="GAG61713.1"/>
    </source>
</evidence>
<feature type="non-terminal residue" evidence="1">
    <location>
        <position position="1"/>
    </location>
</feature>